<dbReference type="VEuPathDB" id="FungiDB:I7I53_07062"/>
<proteinExistence type="predicted"/>
<protein>
    <submittedName>
        <fullName evidence="2">Uncharacterized protein</fullName>
    </submittedName>
</protein>
<evidence type="ECO:0000256" key="1">
    <source>
        <dbReference type="SAM" id="Phobius"/>
    </source>
</evidence>
<evidence type="ECO:0000313" key="3">
    <source>
        <dbReference type="Proteomes" id="UP000663419"/>
    </source>
</evidence>
<keyword evidence="1" id="KW-0472">Membrane</keyword>
<reference evidence="2" key="1">
    <citation type="submission" date="2021-01" db="EMBL/GenBank/DDBJ databases">
        <title>Chromosome-level genome assembly of a human fungal pathogen reveals clustering of transcriptionally co-regulated genes.</title>
        <authorList>
            <person name="Voorhies M."/>
            <person name="Cohen S."/>
            <person name="Shea T.P."/>
            <person name="Petrus S."/>
            <person name="Munoz J.F."/>
            <person name="Poplawski S."/>
            <person name="Goldman W.E."/>
            <person name="Michael T."/>
            <person name="Cuomo C.A."/>
            <person name="Sil A."/>
            <person name="Beyhan S."/>
        </authorList>
    </citation>
    <scope>NUCLEOTIDE SEQUENCE</scope>
    <source>
        <strain evidence="2">H88</strain>
    </source>
</reference>
<feature type="transmembrane region" description="Helical" evidence="1">
    <location>
        <begin position="14"/>
        <end position="36"/>
    </location>
</feature>
<dbReference type="Proteomes" id="UP000663419">
    <property type="component" value="Chromosome 2"/>
</dbReference>
<keyword evidence="1" id="KW-0812">Transmembrane</keyword>
<name>A0A8A1LGC7_AJEC8</name>
<dbReference type="EMBL" id="CP069103">
    <property type="protein sequence ID" value="QSS51683.1"/>
    <property type="molecule type" value="Genomic_DNA"/>
</dbReference>
<organism evidence="2 3">
    <name type="scientific">Ajellomyces capsulatus (strain H88)</name>
    <name type="common">Darling's disease fungus</name>
    <name type="synonym">Histoplasma capsulatum</name>
    <dbReference type="NCBI Taxonomy" id="544711"/>
    <lineage>
        <taxon>Eukaryota</taxon>
        <taxon>Fungi</taxon>
        <taxon>Dikarya</taxon>
        <taxon>Ascomycota</taxon>
        <taxon>Pezizomycotina</taxon>
        <taxon>Eurotiomycetes</taxon>
        <taxon>Eurotiomycetidae</taxon>
        <taxon>Onygenales</taxon>
        <taxon>Ajellomycetaceae</taxon>
        <taxon>Histoplasma</taxon>
    </lineage>
</organism>
<accession>A0A8A1LGC7</accession>
<keyword evidence="1" id="KW-1133">Transmembrane helix</keyword>
<sequence length="93" mass="10529">MARSPYVAEKDCSFLLSIFYSSASSPGVCSFILFTIHLGSARIVIIAQDSSRIDPDRYLISLVQFENYAFLVDYFKFSCPTTRAKLPFPPGWF</sequence>
<dbReference type="AlphaFoldDB" id="A0A8A1LGC7"/>
<evidence type="ECO:0000313" key="2">
    <source>
        <dbReference type="EMBL" id="QSS51683.1"/>
    </source>
</evidence>
<gene>
    <name evidence="2" type="ORF">I7I53_07062</name>
</gene>